<keyword evidence="5" id="KW-0378">Hydrolase</keyword>
<dbReference type="PROSITE" id="PS51462">
    <property type="entry name" value="NUDIX"/>
    <property type="match status" value="1"/>
</dbReference>
<evidence type="ECO:0000256" key="3">
    <source>
        <dbReference type="ARBA" id="ARBA00005582"/>
    </source>
</evidence>
<name>A0AAV6U4V2_9ARAC</name>
<evidence type="ECO:0000313" key="9">
    <source>
        <dbReference type="EMBL" id="KAG8179042.1"/>
    </source>
</evidence>
<dbReference type="EMBL" id="JAFNEN010000652">
    <property type="protein sequence ID" value="KAG8179042.1"/>
    <property type="molecule type" value="Genomic_DNA"/>
</dbReference>
<keyword evidence="7" id="KW-0464">Manganese</keyword>
<evidence type="ECO:0000256" key="2">
    <source>
        <dbReference type="ARBA" id="ARBA00001946"/>
    </source>
</evidence>
<keyword evidence="4" id="KW-0479">Metal-binding</keyword>
<sequence length="490" mass="55908">MTALKPNLDQAISILIALSSDEDARRKGNPRHKPLKIFALCLSLVSCSRTSFRLGEELTGLRFTKHRNRFNFVLTRNKSDRSFDSTTGQFTETSIPPKMESQPWREASSLIITSRLSLHDVVAKGKNLATVMSSATWNYTNKPNAADYKILMVKRSGLSSFMANAYVFPGGLVEVADYSPLWWSVFNKLGFSRKDLMDFCGKFHGQRPPIISNPVTLKSKGAEPNEDYLPPDIALRIAAMRETFEETGILLLTNPALETTQEATTHTILSQNIDIPTWQSKVHDDAYAFLDLCLQSHMVPDIWSLFEWSDWLTPTSVGHRRYDTMFYLCCLPRRPDVLLDKGEVTVLSWCSPEEMLENHFTNSLFLAPPQVYELSRMIPIQSYHELRDFANKREEQGCERWMPVISTTLDGALSYLPGDDLYPKEPDFEGIHQPVDFHFTLDELRLQSKNLHRMEIRGPQCTMYSNITPSCGHLQPLTYKSNHPIVQSFL</sequence>
<keyword evidence="6" id="KW-0460">Magnesium</keyword>
<dbReference type="InterPro" id="IPR039121">
    <property type="entry name" value="NUDT19"/>
</dbReference>
<dbReference type="PANTHER" id="PTHR12318:SF0">
    <property type="entry name" value="ACYL-COENZYME A DIPHOSPHATASE NUDT19"/>
    <property type="match status" value="1"/>
</dbReference>
<comment type="similarity">
    <text evidence="3">Belongs to the Nudix hydrolase family.</text>
</comment>
<dbReference type="CDD" id="cd18870">
    <property type="entry name" value="NUDIX_AcylCoAdiphos_Nudt19"/>
    <property type="match status" value="1"/>
</dbReference>
<accession>A0AAV6U4V2</accession>
<reference evidence="9 10" key="1">
    <citation type="journal article" date="2022" name="Nat. Ecol. Evol.">
        <title>A masculinizing supergene underlies an exaggerated male reproductive morph in a spider.</title>
        <authorList>
            <person name="Hendrickx F."/>
            <person name="De Corte Z."/>
            <person name="Sonet G."/>
            <person name="Van Belleghem S.M."/>
            <person name="Kostlbacher S."/>
            <person name="Vangestel C."/>
        </authorList>
    </citation>
    <scope>NUCLEOTIDE SEQUENCE [LARGE SCALE GENOMIC DNA]</scope>
    <source>
        <strain evidence="9">W744_W776</strain>
    </source>
</reference>
<comment type="caution">
    <text evidence="9">The sequence shown here is derived from an EMBL/GenBank/DDBJ whole genome shotgun (WGS) entry which is preliminary data.</text>
</comment>
<evidence type="ECO:0000259" key="8">
    <source>
        <dbReference type="PROSITE" id="PS51462"/>
    </source>
</evidence>
<dbReference type="Gene3D" id="3.90.79.10">
    <property type="entry name" value="Nucleoside Triphosphate Pyrophosphohydrolase"/>
    <property type="match status" value="1"/>
</dbReference>
<dbReference type="GO" id="GO:0046872">
    <property type="term" value="F:metal ion binding"/>
    <property type="evidence" value="ECO:0007669"/>
    <property type="project" value="UniProtKB-KW"/>
</dbReference>
<comment type="cofactor">
    <cofactor evidence="1">
        <name>Mn(2+)</name>
        <dbReference type="ChEBI" id="CHEBI:29035"/>
    </cofactor>
</comment>
<organism evidence="9 10">
    <name type="scientific">Oedothorax gibbosus</name>
    <dbReference type="NCBI Taxonomy" id="931172"/>
    <lineage>
        <taxon>Eukaryota</taxon>
        <taxon>Metazoa</taxon>
        <taxon>Ecdysozoa</taxon>
        <taxon>Arthropoda</taxon>
        <taxon>Chelicerata</taxon>
        <taxon>Arachnida</taxon>
        <taxon>Araneae</taxon>
        <taxon>Araneomorphae</taxon>
        <taxon>Entelegynae</taxon>
        <taxon>Araneoidea</taxon>
        <taxon>Linyphiidae</taxon>
        <taxon>Erigoninae</taxon>
        <taxon>Oedothorax</taxon>
    </lineage>
</organism>
<dbReference type="PANTHER" id="PTHR12318">
    <property type="entry name" value="TESTOSTERONE-REGULATED PROTEIN RP2"/>
    <property type="match status" value="1"/>
</dbReference>
<evidence type="ECO:0000256" key="7">
    <source>
        <dbReference type="ARBA" id="ARBA00023211"/>
    </source>
</evidence>
<evidence type="ECO:0000256" key="6">
    <source>
        <dbReference type="ARBA" id="ARBA00022842"/>
    </source>
</evidence>
<evidence type="ECO:0000256" key="5">
    <source>
        <dbReference type="ARBA" id="ARBA00022801"/>
    </source>
</evidence>
<dbReference type="InterPro" id="IPR015797">
    <property type="entry name" value="NUDIX_hydrolase-like_dom_sf"/>
</dbReference>
<gene>
    <name evidence="9" type="ORF">JTE90_016051</name>
</gene>
<evidence type="ECO:0000256" key="1">
    <source>
        <dbReference type="ARBA" id="ARBA00001936"/>
    </source>
</evidence>
<evidence type="ECO:0000256" key="4">
    <source>
        <dbReference type="ARBA" id="ARBA00022723"/>
    </source>
</evidence>
<proteinExistence type="inferred from homology"/>
<keyword evidence="10" id="KW-1185">Reference proteome</keyword>
<protein>
    <recommendedName>
        <fullName evidence="8">Nudix hydrolase domain-containing protein</fullName>
    </recommendedName>
</protein>
<dbReference type="Proteomes" id="UP000827092">
    <property type="component" value="Unassembled WGS sequence"/>
</dbReference>
<dbReference type="GO" id="GO:0005739">
    <property type="term" value="C:mitochondrion"/>
    <property type="evidence" value="ECO:0007669"/>
    <property type="project" value="TreeGrafter"/>
</dbReference>
<dbReference type="SUPFAM" id="SSF55811">
    <property type="entry name" value="Nudix"/>
    <property type="match status" value="1"/>
</dbReference>
<evidence type="ECO:0000313" key="10">
    <source>
        <dbReference type="Proteomes" id="UP000827092"/>
    </source>
</evidence>
<dbReference type="AlphaFoldDB" id="A0AAV6U4V2"/>
<comment type="cofactor">
    <cofactor evidence="2">
        <name>Mg(2+)</name>
        <dbReference type="ChEBI" id="CHEBI:18420"/>
    </cofactor>
</comment>
<dbReference type="GO" id="GO:0016818">
    <property type="term" value="F:hydrolase activity, acting on acid anhydrides, in phosphorus-containing anhydrides"/>
    <property type="evidence" value="ECO:0007669"/>
    <property type="project" value="InterPro"/>
</dbReference>
<dbReference type="InterPro" id="IPR000086">
    <property type="entry name" value="NUDIX_hydrolase_dom"/>
</dbReference>
<feature type="domain" description="Nudix hydrolase" evidence="8">
    <location>
        <begin position="103"/>
        <end position="373"/>
    </location>
</feature>